<dbReference type="Proteomes" id="UP001239213">
    <property type="component" value="Unassembled WGS sequence"/>
</dbReference>
<feature type="compositionally biased region" description="Polar residues" evidence="1">
    <location>
        <begin position="608"/>
        <end position="621"/>
    </location>
</feature>
<keyword evidence="3" id="KW-1185">Reference proteome</keyword>
<feature type="compositionally biased region" description="Polar residues" evidence="1">
    <location>
        <begin position="586"/>
        <end position="596"/>
    </location>
</feature>
<feature type="compositionally biased region" description="Pro residues" evidence="1">
    <location>
        <begin position="282"/>
        <end position="292"/>
    </location>
</feature>
<feature type="region of interest" description="Disordered" evidence="1">
    <location>
        <begin position="494"/>
        <end position="523"/>
    </location>
</feature>
<feature type="region of interest" description="Disordered" evidence="1">
    <location>
        <begin position="171"/>
        <end position="254"/>
    </location>
</feature>
<name>A0AAI9XYH6_9PEZI</name>
<feature type="compositionally biased region" description="Low complexity" evidence="1">
    <location>
        <begin position="243"/>
        <end position="254"/>
    </location>
</feature>
<comment type="caution">
    <text evidence="2">The sequence shown here is derived from an EMBL/GenBank/DDBJ whole genome shotgun (WGS) entry which is preliminary data.</text>
</comment>
<accession>A0AAI9XYH6</accession>
<sequence>MTVLDWHETLVASLPSTPLWLALWSPLWRGTCGKQLLVKLGSPATQSKAEVRHRLAEPSSSSYTTGGALQSGAGWWCAASHPNPTRPQLPKRRLAGRVWPVLRPRPIRTAHVPSMSLHLLLSWTHEAKHLFKSLAQSSMKGLSGILADAYATWLSPLTNCCAPFSDSVEERPRQNTFDISEKLSPPHTVTRNQPVPMPPPFAGTTMQRSAGPRPQPQGKSKGVKRSFASLRERFSVRKRSRSDSSSSSSRRLQISAPSNFRHLHSESFQFPQYSNLQHVGRTPPPRPMPRPRPSSFRPLELSIYVHKRELSPILPHFDMLTPPPRPAAQVHVRPNPDDDVFGPSHEPNYSPMSFHLPRKMSASPSTLATMASDTPPKIPPKSRARSQTSSSASAERMKERIAGAMLEVDKLQREIELVMERQSVYASSRPSTAHSMALTAHDLEPIPTVPALPPSAPSFAERLNPGAERPHTAPPRPSVHIPHRGMAFADASAAFLTPPPSRGRESNRPPPPPPLPLVLRPPLRKKKSFSRVSSWLFPGGGKAAEQHNNHHGRSISHDSITNFPRPVKGREGFYQCVHAPRDRRTSVGTASTVSTWEESDDDTGGGQTVPTTTWSPGSTLATRAEEQQPPLERVTTFGKEKDAGGPRRTGFAAVF</sequence>
<organism evidence="2 3">
    <name type="scientific">Colletotrichum cuscutae</name>
    <dbReference type="NCBI Taxonomy" id="1209917"/>
    <lineage>
        <taxon>Eukaryota</taxon>
        <taxon>Fungi</taxon>
        <taxon>Dikarya</taxon>
        <taxon>Ascomycota</taxon>
        <taxon>Pezizomycotina</taxon>
        <taxon>Sordariomycetes</taxon>
        <taxon>Hypocreomycetidae</taxon>
        <taxon>Glomerellales</taxon>
        <taxon>Glomerellaceae</taxon>
        <taxon>Colletotrichum</taxon>
        <taxon>Colletotrichum acutatum species complex</taxon>
    </lineage>
</organism>
<evidence type="ECO:0000313" key="3">
    <source>
        <dbReference type="Proteomes" id="UP001239213"/>
    </source>
</evidence>
<dbReference type="AlphaFoldDB" id="A0AAI9XYH6"/>
<protein>
    <submittedName>
        <fullName evidence="2">Uncharacterized protein</fullName>
    </submittedName>
</protein>
<gene>
    <name evidence="2" type="ORF">CCUS01_07605</name>
</gene>
<evidence type="ECO:0000313" key="2">
    <source>
        <dbReference type="EMBL" id="KAK1465487.1"/>
    </source>
</evidence>
<evidence type="ECO:0000256" key="1">
    <source>
        <dbReference type="SAM" id="MobiDB-lite"/>
    </source>
</evidence>
<reference evidence="2" key="1">
    <citation type="submission" date="2016-11" db="EMBL/GenBank/DDBJ databases">
        <title>The genome sequence of Colletotrichum cuscutae.</title>
        <authorList>
            <person name="Baroncelli R."/>
        </authorList>
    </citation>
    <scope>NUCLEOTIDE SEQUENCE</scope>
    <source>
        <strain evidence="2">IMI 304802</strain>
    </source>
</reference>
<feature type="region of interest" description="Disordered" evidence="1">
    <location>
        <begin position="275"/>
        <end position="295"/>
    </location>
</feature>
<feature type="compositionally biased region" description="Polar residues" evidence="1">
    <location>
        <begin position="363"/>
        <end position="372"/>
    </location>
</feature>
<feature type="region of interest" description="Disordered" evidence="1">
    <location>
        <begin position="582"/>
        <end position="655"/>
    </location>
</feature>
<proteinExistence type="predicted"/>
<feature type="region of interest" description="Disordered" evidence="1">
    <location>
        <begin position="540"/>
        <end position="563"/>
    </location>
</feature>
<feature type="region of interest" description="Disordered" evidence="1">
    <location>
        <begin position="363"/>
        <end position="396"/>
    </location>
</feature>
<dbReference type="EMBL" id="MPDP01000262">
    <property type="protein sequence ID" value="KAK1465487.1"/>
    <property type="molecule type" value="Genomic_DNA"/>
</dbReference>
<feature type="compositionally biased region" description="Low complexity" evidence="1">
    <location>
        <begin position="385"/>
        <end position="394"/>
    </location>
</feature>